<dbReference type="InterPro" id="IPR003604">
    <property type="entry name" value="Matrin/U1-like-C_Znf_C2H2"/>
</dbReference>
<dbReference type="Pfam" id="PF00046">
    <property type="entry name" value="Homeodomain"/>
    <property type="match status" value="4"/>
</dbReference>
<organism evidence="17 18">
    <name type="scientific">Ceratosolen solmsi marchali</name>
    <dbReference type="NCBI Taxonomy" id="326594"/>
    <lineage>
        <taxon>Eukaryota</taxon>
        <taxon>Metazoa</taxon>
        <taxon>Ecdysozoa</taxon>
        <taxon>Arthropoda</taxon>
        <taxon>Hexapoda</taxon>
        <taxon>Insecta</taxon>
        <taxon>Pterygota</taxon>
        <taxon>Neoptera</taxon>
        <taxon>Endopterygota</taxon>
        <taxon>Hymenoptera</taxon>
        <taxon>Apocrita</taxon>
        <taxon>Proctotrupomorpha</taxon>
        <taxon>Chalcidoidea</taxon>
        <taxon>Agaonidae</taxon>
        <taxon>Agaoninae</taxon>
        <taxon>Ceratosolen</taxon>
    </lineage>
</organism>
<dbReference type="RefSeq" id="XP_011502757.1">
    <property type="nucleotide sequence ID" value="XM_011504455.1"/>
</dbReference>
<keyword evidence="5" id="KW-0862">Zinc</keyword>
<feature type="compositionally biased region" description="Polar residues" evidence="14">
    <location>
        <begin position="2022"/>
        <end position="2045"/>
    </location>
</feature>
<dbReference type="InterPro" id="IPR013087">
    <property type="entry name" value="Znf_C2H2_type"/>
</dbReference>
<feature type="compositionally biased region" description="Low complexity" evidence="14">
    <location>
        <begin position="2616"/>
        <end position="2628"/>
    </location>
</feature>
<dbReference type="SMART" id="SM00355">
    <property type="entry name" value="ZnF_C2H2"/>
    <property type="match status" value="21"/>
</dbReference>
<dbReference type="FunFam" id="1.10.10.60:FF:000064">
    <property type="entry name" value="Zinc finger homeobox protein 4"/>
    <property type="match status" value="1"/>
</dbReference>
<evidence type="ECO:0000256" key="13">
    <source>
        <dbReference type="RuleBase" id="RU000682"/>
    </source>
</evidence>
<dbReference type="CDD" id="cd00086">
    <property type="entry name" value="homeodomain"/>
    <property type="match status" value="4"/>
</dbReference>
<keyword evidence="7 12" id="KW-0238">DNA-binding</keyword>
<feature type="domain" description="C2H2-type" evidence="16">
    <location>
        <begin position="984"/>
        <end position="1012"/>
    </location>
</feature>
<name>A0AAJ7E032_9HYME</name>
<keyword evidence="8 12" id="KW-0371">Homeobox</keyword>
<dbReference type="PROSITE" id="PS00027">
    <property type="entry name" value="HOMEOBOX_1"/>
    <property type="match status" value="2"/>
</dbReference>
<feature type="region of interest" description="Disordered" evidence="14">
    <location>
        <begin position="2865"/>
        <end position="2886"/>
    </location>
</feature>
<dbReference type="InterPro" id="IPR036236">
    <property type="entry name" value="Znf_C2H2_sf"/>
</dbReference>
<dbReference type="KEGG" id="csol:105366124"/>
<feature type="compositionally biased region" description="Basic and acidic residues" evidence="14">
    <location>
        <begin position="952"/>
        <end position="961"/>
    </location>
</feature>
<feature type="region of interest" description="Disordered" evidence="14">
    <location>
        <begin position="1"/>
        <end position="20"/>
    </location>
</feature>
<feature type="region of interest" description="Disordered" evidence="14">
    <location>
        <begin position="1711"/>
        <end position="1767"/>
    </location>
</feature>
<evidence type="ECO:0000313" key="17">
    <source>
        <dbReference type="Proteomes" id="UP000695007"/>
    </source>
</evidence>
<dbReference type="PROSITE" id="PS00028">
    <property type="entry name" value="ZINC_FINGER_C2H2_1"/>
    <property type="match status" value="12"/>
</dbReference>
<evidence type="ECO:0000256" key="5">
    <source>
        <dbReference type="ARBA" id="ARBA00022833"/>
    </source>
</evidence>
<dbReference type="Pfam" id="PF24056">
    <property type="entry name" value="zf-C2H2_ZFHX3"/>
    <property type="match status" value="1"/>
</dbReference>
<dbReference type="Gene3D" id="3.30.160.60">
    <property type="entry name" value="Classic Zinc Finger"/>
    <property type="match status" value="6"/>
</dbReference>
<evidence type="ECO:0000256" key="8">
    <source>
        <dbReference type="ARBA" id="ARBA00023155"/>
    </source>
</evidence>
<dbReference type="SMART" id="SM00389">
    <property type="entry name" value="HOX"/>
    <property type="match status" value="4"/>
</dbReference>
<dbReference type="PANTHER" id="PTHR45891:SF3">
    <property type="entry name" value="ZINC FINGER PROTEIN 2"/>
    <property type="match status" value="1"/>
</dbReference>
<reference evidence="18" key="1">
    <citation type="submission" date="2025-08" db="UniProtKB">
        <authorList>
            <consortium name="RefSeq"/>
        </authorList>
    </citation>
    <scope>IDENTIFICATION</scope>
</reference>
<dbReference type="GO" id="GO:0000978">
    <property type="term" value="F:RNA polymerase II cis-regulatory region sequence-specific DNA binding"/>
    <property type="evidence" value="ECO:0007669"/>
    <property type="project" value="TreeGrafter"/>
</dbReference>
<dbReference type="PROSITE" id="PS50157">
    <property type="entry name" value="ZINC_FINGER_C2H2_2"/>
    <property type="match status" value="11"/>
</dbReference>
<evidence type="ECO:0000256" key="6">
    <source>
        <dbReference type="ARBA" id="ARBA00023015"/>
    </source>
</evidence>
<feature type="DNA-binding region" description="Homeobox" evidence="12">
    <location>
        <begin position="2702"/>
        <end position="2761"/>
    </location>
</feature>
<sequence length="2898" mass="324743">MSPEEEGGRGGGSPPAAGAVLHQPHYPLIASPASGTEPCTHDVILTPVSAADTTTNVADQTTFSVNLQQTISPNSSPITGGDVEKFDGKIVYNPDGSAYIIEGESELSDDDSLPDGCIVDGRGVSIPHTLVFPQIANAYYVSRLYAHQAYQHQQQQRSSIILTNPELPVMHSYRVISYRSSEGSKQQPLPSIMPTIPVASVPVKPILMCFICKLSFGYTKSFVAHAQGEHQLTLMDDERQILSHATASAIIQAVGRNKQPIISFLEPISTSTCSQDSVENISLQRSHNGDDINIHELSNKTHTNLNMSNSMSNLHNFQQKSIGTSIITASSNHNILHNHQQHSQWTNTQISTSSWSKVTESSTSNYTSPSIPIKSQAAYTSVSQQPPNFLSGTTIGVCPEHIQGRPSGIECSKCEIILASSRLSTVSGSLTGVHSRNSCKTLKCPKCNWHYKYQETLEIHMKEKHPDSETSCIYCIAGQPHPRLARGETYTCGYKPYRCEVCNYSTTTKGNLSIHMQSDKHLNNMQELQQGSNNSNTNNPSSSQDHPIQTRSPHHQQNHSPLLSTHVINQGKPKPTFRCDACNYETNVARNLRIHMTSEKHTHHMLVLQQNIKHIQSLSVIQSHQHQTQQSQIQQHQQSFEQFLHLGNLDKPQHAEAAIADMAYNQALLIQMMTGGQLPSNVPPEIIGSIANINALANIGTDVGLSPESMEPPPEPSDPDPSHLYQCCVCNNFSTDSIEGLGIHLASDRTKTREGEILSNIAGHFICKLCSYKTNLKANFQLHCKTDKHLQRLQHVNHVKEGGPRNEWKLKYLASPTSAAQIRCHACDYYTNSVHKLALHAASPRHEAAALLLRHLLEASINVLSLSKLYHCALCGFSAKNRLPLLQHVRSIRHLQMEQLHQLHRRTGIPGSEIPHTDIGDVFQVISDPNGASTNLKSNSSSSLLLSSTSSSERKENESDCKNEIKKEIEHEREQEQENETDDLTCSYCSYLASSSEELKTHLQIIHTQDTEEVDDLKENSNSDLLCPLCQDCFKHRTALEKHVMQIHSVNSDGLQRLLLLVDQSHWLNNNPRTINASIPCPKSPNILFKKNQNEENIEHIIDDGDDTTKCHVCPRVCHSIDELQQHHKESHSTSVPSLAVSEKHVYKYRCGQCSLAFKTLEKLQQHSQYHAIRDATKCAICFRSFRSVQALHRHLETAHTELQEEELAQYKQSLLNSHPLLQVLTEEALRRQGIFSNEQLIDEEIKIDDDETDINELSTMHKEQRLLEDYLNSQSIAEDSYNDSGRKFKCHRCKVAFTRQCYLTGHNKTLLHRKGEKMPYPMEKYLDPNRPYKCDVCKESFTQKNILLVHYNSVSHLHKLKRAMQEQGNNNTFISVASPVSPADLNDIQQDHDKKPYKCNICKVAYSQGSTLDIHKRSVLHQTRASKIHDLAISGQLDLARPLIEQPILSPNSLLCNNGDNNAHMLPCTKCNALFITQDQLSAHQQLYCIFSNPLALFQQLATSQHLTMSPSKTPPPSVSSTGSQDKHLSQSHPQSLISQEVLYQPKHKTSQMYKHLLESFGFDLVMQFNENHQRRQRKEEEVAVAFQLHQEHENEEQQKHNFDEKICQEKEQDIDDPGEDEIIPEIKRSTCQHCNKEFSSVWVLKAHCEEVHRDLVPREFLEKYAQQFKCEYEKKIVIVTAATSSSTTTAPVTITPTSYQIHDNNMYENKEKDDSCEHKECVSKTPEATSTTPATTPALSNTPVSSTDSNTPTVPSNISQNLTHQQQAQLTLAHHMSEMQAAFNAMAASQLQQQLHQYPSLMMSMMGLPLGLNVPALAAMNLQPPLVPVMLPPPTFDGNNSTYSSLSTQSDLLSQQHLSMQQQQHVVAANAAASQKRARTRITDDQLKILRAHFDINNSPGEDQIIDMATQSGLPPKVIKHWFRNTLFKERQRNKDSPYNFNNPPSTTLNLEEYEKTGEAKVIPLNSIASETTLEDKLQEKQLLIAATSTISNISTQNDNKHEYLDQNILQHSHDEHYSPESSGDQQSRPQSPVINSGFPSTNQDMSAILSTSIITQTSPMLPPKVAPPNVTNTNSSITSTLSTNTLSVSLSNQHCNSPTRVSDFSFNGNNNGSNTTNNSSGKRANRTRFTDYQIKVLQEFFENNAYPKDDDLEYLSKLLGLSPRVIVVWFQNARQKARKVYENQPPLDPTPGSRDNEDGTGRFQRTPGLNYQCKKCLLVFQRYYELIRHQKTHCFKEEDAKRSAQAQAAAAQVAAVLSSEDSNSSSTTTTNTLQSTSINIQSVSEQSSNSNNTFLQNQTIQQLQQSQQNIQLDSKDENFQCDKCNLVFGRFELWREHQLVHIMNPTLFPPNYPPDSAFGILQQQALNNSSSSPDISHSMLNIIHDKKRKYDDYDDGHNTDNKSNSDQNDQPKDKRLRTTILPEQLDYLYQKYQIESNPSRKMLETIAREVGLKKRVVQVWFQNTRARERKGQFRAHSQVINKRCPFCPALFKVKSALESHLNSKHIDQITRSEVNIDNLPDEELSLESSPSNPSTPNMMPPLFPPISTEVEASLKKYYEESMKRYITELQAHASNEKQDTNTSLFPANSSESPLDLSKPVDLSKSIKVTDNNLGNLLDDQNNSQQVRSGSDYGPLTDFSEKSVCDDDSMSETTEFLDDESSPTSPASSSQSSKQGLTNNIIGNNTIVCSGINAVVQTGGKRYRTQMSTTQVKVMKSLFSDYKTPTMAECEMLGREIGLPKRVVQVWFQNARAKEKKARLAAGLSAEGIVVHRGLTGPEECKLCSIRYSPKSPLQEHVFSRRHIESVRIAVEDGSLIPPTPGAPIIRESAIASSTNNNLQGNQSQTEENMMYGSLFLHPTAMFQSQQQQQQQHSGNVTTSTTTTTTGECLADLLDS</sequence>
<evidence type="ECO:0000256" key="3">
    <source>
        <dbReference type="ARBA" id="ARBA00022737"/>
    </source>
</evidence>
<feature type="domain" description="C2H2-type" evidence="16">
    <location>
        <begin position="1289"/>
        <end position="1318"/>
    </location>
</feature>
<feature type="compositionally biased region" description="Low complexity" evidence="14">
    <location>
        <begin position="2866"/>
        <end position="2886"/>
    </location>
</feature>
<dbReference type="SUPFAM" id="SSF57667">
    <property type="entry name" value="beta-beta-alpha zinc fingers"/>
    <property type="match status" value="5"/>
</dbReference>
<dbReference type="GO" id="GO:0000981">
    <property type="term" value="F:DNA-binding transcription factor activity, RNA polymerase II-specific"/>
    <property type="evidence" value="ECO:0007669"/>
    <property type="project" value="InterPro"/>
</dbReference>
<feature type="compositionally biased region" description="Basic and acidic residues" evidence="14">
    <location>
        <begin position="2394"/>
        <end position="2403"/>
    </location>
</feature>
<dbReference type="InterPro" id="IPR009057">
    <property type="entry name" value="Homeodomain-like_sf"/>
</dbReference>
<feature type="compositionally biased region" description="Low complexity" evidence="14">
    <location>
        <begin position="1725"/>
        <end position="1745"/>
    </location>
</feature>
<feature type="compositionally biased region" description="Low complexity" evidence="14">
    <location>
        <begin position="2664"/>
        <end position="2679"/>
    </location>
</feature>
<evidence type="ECO:0000256" key="7">
    <source>
        <dbReference type="ARBA" id="ARBA00023125"/>
    </source>
</evidence>
<dbReference type="Pfam" id="PF00096">
    <property type="entry name" value="zf-C2H2"/>
    <property type="match status" value="2"/>
</dbReference>
<protein>
    <submittedName>
        <fullName evidence="18">Zinc finger homeobox protein 3</fullName>
    </submittedName>
</protein>
<gene>
    <name evidence="18" type="primary">LOC105366124</name>
</gene>
<dbReference type="PANTHER" id="PTHR45891">
    <property type="entry name" value="ZINC FINGER HOMEOBOX PROTEIN"/>
    <property type="match status" value="1"/>
</dbReference>
<feature type="domain" description="C2H2-type" evidence="16">
    <location>
        <begin position="1398"/>
        <end position="1427"/>
    </location>
</feature>
<evidence type="ECO:0000256" key="2">
    <source>
        <dbReference type="ARBA" id="ARBA00022723"/>
    </source>
</evidence>
<feature type="domain" description="C2H2-type" evidence="16">
    <location>
        <begin position="1149"/>
        <end position="1176"/>
    </location>
</feature>
<dbReference type="GeneID" id="105366124"/>
<evidence type="ECO:0000313" key="18">
    <source>
        <dbReference type="RefSeq" id="XP_011502757.1"/>
    </source>
</evidence>
<keyword evidence="2" id="KW-0479">Metal-binding</keyword>
<evidence type="ECO:0000259" key="16">
    <source>
        <dbReference type="PROSITE" id="PS50157"/>
    </source>
</evidence>
<feature type="compositionally biased region" description="Basic and acidic residues" evidence="14">
    <location>
        <begin position="1711"/>
        <end position="1724"/>
    </location>
</feature>
<feature type="compositionally biased region" description="Low complexity" evidence="14">
    <location>
        <begin position="2529"/>
        <end position="2540"/>
    </location>
</feature>
<feature type="domain" description="C2H2-type" evidence="16">
    <location>
        <begin position="1631"/>
        <end position="1659"/>
    </location>
</feature>
<feature type="compositionally biased region" description="Low complexity" evidence="14">
    <location>
        <begin position="532"/>
        <end position="543"/>
    </location>
</feature>
<feature type="compositionally biased region" description="Low complexity" evidence="14">
    <location>
        <begin position="934"/>
        <end position="951"/>
    </location>
</feature>
<feature type="DNA-binding region" description="Homeobox" evidence="12">
    <location>
        <begin position="1877"/>
        <end position="1936"/>
    </location>
</feature>
<feature type="domain" description="C2H2-type" evidence="16">
    <location>
        <begin position="1109"/>
        <end position="1137"/>
    </location>
</feature>
<dbReference type="Proteomes" id="UP000695007">
    <property type="component" value="Unplaced"/>
</dbReference>
<dbReference type="FunFam" id="1.10.10.60:FF:000080">
    <property type="entry name" value="Zinc finger homeobox protein 2"/>
    <property type="match status" value="1"/>
</dbReference>
<feature type="domain" description="Homeobox" evidence="15">
    <location>
        <begin position="1875"/>
        <end position="1935"/>
    </location>
</feature>
<evidence type="ECO:0000256" key="12">
    <source>
        <dbReference type="PROSITE-ProRule" id="PRU00108"/>
    </source>
</evidence>
<dbReference type="InterPro" id="IPR017970">
    <property type="entry name" value="Homeobox_CS"/>
</dbReference>
<feature type="region of interest" description="Disordered" evidence="14">
    <location>
        <begin position="2104"/>
        <end position="2129"/>
    </location>
</feature>
<feature type="domain" description="C2H2-type" evidence="16">
    <location>
        <begin position="1025"/>
        <end position="1053"/>
    </location>
</feature>
<keyword evidence="9" id="KW-0804">Transcription</keyword>
<accession>A0AAJ7E032</accession>
<evidence type="ECO:0000256" key="9">
    <source>
        <dbReference type="ARBA" id="ARBA00023163"/>
    </source>
</evidence>
<feature type="region of interest" description="Disordered" evidence="14">
    <location>
        <begin position="2061"/>
        <end position="2080"/>
    </location>
</feature>
<feature type="region of interest" description="Disordered" evidence="14">
    <location>
        <begin position="528"/>
        <end position="559"/>
    </location>
</feature>
<feature type="region of interest" description="Disordered" evidence="14">
    <location>
        <begin position="2525"/>
        <end position="2546"/>
    </location>
</feature>
<dbReference type="InterPro" id="IPR001356">
    <property type="entry name" value="HD"/>
</dbReference>
<feature type="DNA-binding region" description="Homeobox" evidence="12">
    <location>
        <begin position="2125"/>
        <end position="2184"/>
    </location>
</feature>
<keyword evidence="17" id="KW-1185">Reference proteome</keyword>
<keyword evidence="10 12" id="KW-0539">Nucleus</keyword>
<feature type="domain" description="Homeobox" evidence="15">
    <location>
        <begin position="2123"/>
        <end position="2183"/>
    </location>
</feature>
<feature type="region of interest" description="Disordered" evidence="14">
    <location>
        <begin position="2017"/>
        <end position="2045"/>
    </location>
</feature>
<feature type="region of interest" description="Disordered" evidence="14">
    <location>
        <begin position="2576"/>
        <end position="2601"/>
    </location>
</feature>
<dbReference type="CTD" id="43795"/>
<feature type="region of interest" description="Disordered" evidence="14">
    <location>
        <begin position="2394"/>
        <end position="2418"/>
    </location>
</feature>
<feature type="domain" description="Homeobox" evidence="15">
    <location>
        <begin position="2700"/>
        <end position="2760"/>
    </location>
</feature>
<feature type="region of interest" description="Disordered" evidence="14">
    <location>
        <begin position="934"/>
        <end position="961"/>
    </location>
</feature>
<feature type="compositionally biased region" description="Acidic residues" evidence="14">
    <location>
        <begin position="2648"/>
        <end position="2663"/>
    </location>
</feature>
<dbReference type="PROSITE" id="PS50071">
    <property type="entry name" value="HOMEOBOX_2"/>
    <property type="match status" value="4"/>
</dbReference>
<evidence type="ECO:0000256" key="10">
    <source>
        <dbReference type="ARBA" id="ARBA00023242"/>
    </source>
</evidence>
<feature type="domain" description="C2H2-type" evidence="16">
    <location>
        <begin position="2214"/>
        <end position="2241"/>
    </location>
</feature>
<evidence type="ECO:0000256" key="4">
    <source>
        <dbReference type="ARBA" id="ARBA00022771"/>
    </source>
</evidence>
<comment type="subcellular location">
    <subcellularLocation>
        <location evidence="1 12 13">Nucleus</location>
    </subcellularLocation>
</comment>
<keyword evidence="6" id="KW-0805">Transcription regulation</keyword>
<dbReference type="SUPFAM" id="SSF46689">
    <property type="entry name" value="Homeodomain-like"/>
    <property type="match status" value="4"/>
</dbReference>
<evidence type="ECO:0000256" key="1">
    <source>
        <dbReference type="ARBA" id="ARBA00004123"/>
    </source>
</evidence>
<feature type="domain" description="C2H2-type" evidence="16">
    <location>
        <begin position="1177"/>
        <end position="1205"/>
    </location>
</feature>
<feature type="compositionally biased region" description="Polar residues" evidence="14">
    <location>
        <begin position="2583"/>
        <end position="2595"/>
    </location>
</feature>
<dbReference type="GO" id="GO:0008270">
    <property type="term" value="F:zinc ion binding"/>
    <property type="evidence" value="ECO:0007669"/>
    <property type="project" value="UniProtKB-KW"/>
</dbReference>
<feature type="compositionally biased region" description="Low complexity" evidence="14">
    <location>
        <begin position="2110"/>
        <end position="2124"/>
    </location>
</feature>
<feature type="domain" description="Homeobox" evidence="15">
    <location>
        <begin position="2414"/>
        <end position="2474"/>
    </location>
</feature>
<proteinExistence type="predicted"/>
<dbReference type="FunFam" id="3.30.160.60:FF:000081">
    <property type="entry name" value="Zinc finger homeobox protein 4"/>
    <property type="match status" value="1"/>
</dbReference>
<evidence type="ECO:0000256" key="11">
    <source>
        <dbReference type="PROSITE-ProRule" id="PRU00042"/>
    </source>
</evidence>
<dbReference type="InterPro" id="IPR051968">
    <property type="entry name" value="ZnFinger_Homeobox_TR"/>
</dbReference>
<feature type="domain" description="C2H2-type" evidence="16">
    <location>
        <begin position="1333"/>
        <end position="1364"/>
    </location>
</feature>
<feature type="region of interest" description="Disordered" evidence="14">
    <location>
        <begin position="1508"/>
        <end position="1538"/>
    </location>
</feature>
<keyword evidence="3" id="KW-0677">Repeat</keyword>
<feature type="region of interest" description="Disordered" evidence="14">
    <location>
        <begin position="2181"/>
        <end position="2208"/>
    </location>
</feature>
<feature type="domain" description="C2H2-type" evidence="16">
    <location>
        <begin position="497"/>
        <end position="526"/>
    </location>
</feature>
<evidence type="ECO:0000259" key="15">
    <source>
        <dbReference type="PROSITE" id="PS50071"/>
    </source>
</evidence>
<dbReference type="GO" id="GO:0005634">
    <property type="term" value="C:nucleus"/>
    <property type="evidence" value="ECO:0007669"/>
    <property type="project" value="UniProtKB-SubCell"/>
</dbReference>
<feature type="compositionally biased region" description="Polar residues" evidence="14">
    <location>
        <begin position="1746"/>
        <end position="1763"/>
    </location>
</feature>
<keyword evidence="4 11" id="KW-0863">Zinc-finger</keyword>
<feature type="region of interest" description="Disordered" evidence="14">
    <location>
        <begin position="2616"/>
        <end position="2679"/>
    </location>
</feature>
<evidence type="ECO:0000256" key="14">
    <source>
        <dbReference type="SAM" id="MobiDB-lite"/>
    </source>
</evidence>
<feature type="DNA-binding region" description="Homeobox" evidence="12">
    <location>
        <begin position="2416"/>
        <end position="2475"/>
    </location>
</feature>
<dbReference type="Gene3D" id="1.10.10.60">
    <property type="entry name" value="Homeodomain-like"/>
    <property type="match status" value="4"/>
</dbReference>
<dbReference type="SMART" id="SM00451">
    <property type="entry name" value="ZnF_U1"/>
    <property type="match status" value="8"/>
</dbReference>